<dbReference type="InterPro" id="IPR004843">
    <property type="entry name" value="Calcineurin-like_PHP"/>
</dbReference>
<name>A0A7Y0E0T2_9PROT</name>
<reference evidence="2 3" key="1">
    <citation type="submission" date="2020-04" db="EMBL/GenBank/DDBJ databases">
        <title>Rhodospirillaceae bacterium KN72 isolated from deep sea.</title>
        <authorList>
            <person name="Zhang D.-C."/>
        </authorList>
    </citation>
    <scope>NUCLEOTIDE SEQUENCE [LARGE SCALE GENOMIC DNA]</scope>
    <source>
        <strain evidence="2 3">KN72</strain>
    </source>
</reference>
<protein>
    <submittedName>
        <fullName evidence="2">Ligase-associated DNA damage response endonuclease PdeM</fullName>
        <ecNumber evidence="2">3.1.-.-</ecNumber>
    </submittedName>
</protein>
<feature type="domain" description="Calcineurin-like phosphoesterase" evidence="1">
    <location>
        <begin position="30"/>
        <end position="135"/>
    </location>
</feature>
<evidence type="ECO:0000313" key="3">
    <source>
        <dbReference type="Proteomes" id="UP000539372"/>
    </source>
</evidence>
<dbReference type="GO" id="GO:0016787">
    <property type="term" value="F:hydrolase activity"/>
    <property type="evidence" value="ECO:0007669"/>
    <property type="project" value="UniProtKB-KW"/>
</dbReference>
<keyword evidence="2" id="KW-0378">Hydrolase</keyword>
<dbReference type="EMBL" id="JABBNT010000003">
    <property type="protein sequence ID" value="NMM45147.1"/>
    <property type="molecule type" value="Genomic_DNA"/>
</dbReference>
<evidence type="ECO:0000259" key="1">
    <source>
        <dbReference type="Pfam" id="PF00149"/>
    </source>
</evidence>
<dbReference type="PANTHER" id="PTHR39323">
    <property type="entry name" value="BLR1149 PROTEIN"/>
    <property type="match status" value="1"/>
</dbReference>
<dbReference type="NCBIfam" id="TIGR04123">
    <property type="entry name" value="P_estr_lig_assc"/>
    <property type="match status" value="1"/>
</dbReference>
<organism evidence="2 3">
    <name type="scientific">Pacificispira spongiicola</name>
    <dbReference type="NCBI Taxonomy" id="2729598"/>
    <lineage>
        <taxon>Bacteria</taxon>
        <taxon>Pseudomonadati</taxon>
        <taxon>Pseudomonadota</taxon>
        <taxon>Alphaproteobacteria</taxon>
        <taxon>Rhodospirillales</taxon>
        <taxon>Rhodospirillaceae</taxon>
        <taxon>Pacificispira</taxon>
    </lineage>
</organism>
<dbReference type="PANTHER" id="PTHR39323:SF1">
    <property type="entry name" value="BLR1149 PROTEIN"/>
    <property type="match status" value="1"/>
</dbReference>
<sequence>MTQFADITLNGVRLQAWADGSLYWPDGQTLIVSDLHLEKGSSYARRGQMLPPYDSRATLERLDRALTGRAVRRLICLGDSFHDQGAADRLGGDERNALIALTEQVETIWIAGNHDPAPPPDFGGMVVEDLVEGGLVFRHEADTQTGWGEISGHYHPKAGLSAKGRRLSGPCFMEDGRRLIMPAFGSYTGGLSVLDPVYRPLFQTGFRVHITSRHGVLSVSEDRLRQSNRAEAGASARLLRR</sequence>
<gene>
    <name evidence="2" type="primary">pdeM</name>
    <name evidence="2" type="ORF">HH303_11700</name>
</gene>
<evidence type="ECO:0000313" key="2">
    <source>
        <dbReference type="EMBL" id="NMM45147.1"/>
    </source>
</evidence>
<dbReference type="GO" id="GO:0016874">
    <property type="term" value="F:ligase activity"/>
    <property type="evidence" value="ECO:0007669"/>
    <property type="project" value="UniProtKB-KW"/>
</dbReference>
<dbReference type="Pfam" id="PF00149">
    <property type="entry name" value="Metallophos"/>
    <property type="match status" value="1"/>
</dbReference>
<keyword evidence="2" id="KW-0436">Ligase</keyword>
<dbReference type="Gene3D" id="3.60.21.10">
    <property type="match status" value="1"/>
</dbReference>
<dbReference type="InterPro" id="IPR029052">
    <property type="entry name" value="Metallo-depent_PP-like"/>
</dbReference>
<dbReference type="GO" id="GO:0004519">
    <property type="term" value="F:endonuclease activity"/>
    <property type="evidence" value="ECO:0007669"/>
    <property type="project" value="UniProtKB-KW"/>
</dbReference>
<keyword evidence="3" id="KW-1185">Reference proteome</keyword>
<dbReference type="RefSeq" id="WP_169625510.1">
    <property type="nucleotide sequence ID" value="NZ_JABBNT010000003.1"/>
</dbReference>
<proteinExistence type="predicted"/>
<dbReference type="InterPro" id="IPR026336">
    <property type="entry name" value="PdeM-like"/>
</dbReference>
<dbReference type="AlphaFoldDB" id="A0A7Y0E0T2"/>
<dbReference type="Proteomes" id="UP000539372">
    <property type="component" value="Unassembled WGS sequence"/>
</dbReference>
<keyword evidence="2" id="KW-0540">Nuclease</keyword>
<keyword evidence="2" id="KW-0255">Endonuclease</keyword>
<dbReference type="EC" id="3.1.-.-" evidence="2"/>
<comment type="caution">
    <text evidence="2">The sequence shown here is derived from an EMBL/GenBank/DDBJ whole genome shotgun (WGS) entry which is preliminary data.</text>
</comment>
<accession>A0A7Y0E0T2</accession>
<dbReference type="SUPFAM" id="SSF56300">
    <property type="entry name" value="Metallo-dependent phosphatases"/>
    <property type="match status" value="1"/>
</dbReference>